<sequence length="133" mass="15019">MDADYTFPAFRKRIIVCAVKILTIQLLTVLMTETIKNANFVESADTCGKMSGFNCFMGRRKCAIRLLASGCGLHGAGSKELHSHLASAMHARDLTDFMIVQIPRQKQLTAILERYKKSRFNTWNKSRGNQHII</sequence>
<comment type="caution">
    <text evidence="1">The sequence shown here is derived from an EMBL/GenBank/DDBJ whole genome shotgun (WGS) entry which is preliminary data.</text>
</comment>
<accession>A0A6V7Y4P0</accession>
<gene>
    <name evidence="1" type="ORF">MENT_LOCUS60362</name>
</gene>
<dbReference type="EMBL" id="CAJEWN010003094">
    <property type="protein sequence ID" value="CAD2206485.1"/>
    <property type="molecule type" value="Genomic_DNA"/>
</dbReference>
<dbReference type="AlphaFoldDB" id="A0A6V7Y4P0"/>
<protein>
    <submittedName>
        <fullName evidence="1">Uncharacterized protein</fullName>
    </submittedName>
</protein>
<organism evidence="1 2">
    <name type="scientific">Meloidogyne enterolobii</name>
    <name type="common">Root-knot nematode worm</name>
    <name type="synonym">Meloidogyne mayaguensis</name>
    <dbReference type="NCBI Taxonomy" id="390850"/>
    <lineage>
        <taxon>Eukaryota</taxon>
        <taxon>Metazoa</taxon>
        <taxon>Ecdysozoa</taxon>
        <taxon>Nematoda</taxon>
        <taxon>Chromadorea</taxon>
        <taxon>Rhabditida</taxon>
        <taxon>Tylenchina</taxon>
        <taxon>Tylenchomorpha</taxon>
        <taxon>Tylenchoidea</taxon>
        <taxon>Meloidogynidae</taxon>
        <taxon>Meloidogyninae</taxon>
        <taxon>Meloidogyne</taxon>
    </lineage>
</organism>
<evidence type="ECO:0000313" key="2">
    <source>
        <dbReference type="Proteomes" id="UP000580250"/>
    </source>
</evidence>
<evidence type="ECO:0000313" key="1">
    <source>
        <dbReference type="EMBL" id="CAD2206485.1"/>
    </source>
</evidence>
<name>A0A6V7Y4P0_MELEN</name>
<proteinExistence type="predicted"/>
<dbReference type="Proteomes" id="UP000580250">
    <property type="component" value="Unassembled WGS sequence"/>
</dbReference>
<reference evidence="1 2" key="1">
    <citation type="submission" date="2020-08" db="EMBL/GenBank/DDBJ databases">
        <authorList>
            <person name="Koutsovoulos G."/>
            <person name="Danchin GJ E."/>
        </authorList>
    </citation>
    <scope>NUCLEOTIDE SEQUENCE [LARGE SCALE GENOMIC DNA]</scope>
</reference>